<dbReference type="InterPro" id="IPR003501">
    <property type="entry name" value="PTS_EIIB_2/3"/>
</dbReference>
<accession>A0A4R3YZG6</accession>
<evidence type="ECO:0000313" key="4">
    <source>
        <dbReference type="EMBL" id="TCV98722.1"/>
    </source>
</evidence>
<keyword evidence="5" id="KW-1185">Reference proteome</keyword>
<dbReference type="AlphaFoldDB" id="A0A4R3YZG6"/>
<dbReference type="Proteomes" id="UP000295719">
    <property type="component" value="Unassembled WGS sequence"/>
</dbReference>
<name>A0A4R3YZG6_9GAMM</name>
<evidence type="ECO:0000256" key="1">
    <source>
        <dbReference type="ARBA" id="ARBA00022679"/>
    </source>
</evidence>
<gene>
    <name evidence="4" type="ORF">EDC52_10241</name>
</gene>
<reference evidence="4 5" key="1">
    <citation type="submission" date="2019-03" db="EMBL/GenBank/DDBJ databases">
        <title>Genomic Encyclopedia of Type Strains, Phase IV (KMG-IV): sequencing the most valuable type-strain genomes for metagenomic binning, comparative biology and taxonomic classification.</title>
        <authorList>
            <person name="Goeker M."/>
        </authorList>
    </citation>
    <scope>NUCLEOTIDE SEQUENCE [LARGE SCALE GENOMIC DNA]</scope>
    <source>
        <strain evidence="4 5">DSM 19580</strain>
    </source>
</reference>
<dbReference type="Gene3D" id="3.40.50.2300">
    <property type="match status" value="1"/>
</dbReference>
<keyword evidence="1" id="KW-0808">Transferase</keyword>
<keyword evidence="2" id="KW-0598">Phosphotransferase system</keyword>
<evidence type="ECO:0000313" key="5">
    <source>
        <dbReference type="Proteomes" id="UP000295719"/>
    </source>
</evidence>
<dbReference type="GO" id="GO:0008982">
    <property type="term" value="F:protein-N(PI)-phosphohistidine-sugar phosphotransferase activity"/>
    <property type="evidence" value="ECO:0007669"/>
    <property type="project" value="InterPro"/>
</dbReference>
<dbReference type="InterPro" id="IPR036095">
    <property type="entry name" value="PTS_EIIB-like_sf"/>
</dbReference>
<dbReference type="Pfam" id="PF02302">
    <property type="entry name" value="PTS_IIB"/>
    <property type="match status" value="1"/>
</dbReference>
<dbReference type="EMBL" id="SMCR01000002">
    <property type="protein sequence ID" value="TCV98722.1"/>
    <property type="molecule type" value="Genomic_DNA"/>
</dbReference>
<dbReference type="OrthoDB" id="3196672at2"/>
<proteinExistence type="predicted"/>
<sequence length="93" mass="9894">MKHMMICCGAGVATSTVALKKIEAFLISENLLDKVRISQGTVAEATTRSDLDFIVSTSPVKVPFPVINALPLLTGMGTDKVFNSVKELILAEG</sequence>
<dbReference type="CDD" id="cd05566">
    <property type="entry name" value="PTS_IIB_galactitol"/>
    <property type="match status" value="1"/>
</dbReference>
<organism evidence="4 5">
    <name type="scientific">Biostraticola tofi</name>
    <dbReference type="NCBI Taxonomy" id="466109"/>
    <lineage>
        <taxon>Bacteria</taxon>
        <taxon>Pseudomonadati</taxon>
        <taxon>Pseudomonadota</taxon>
        <taxon>Gammaproteobacteria</taxon>
        <taxon>Enterobacterales</taxon>
        <taxon>Bruguierivoracaceae</taxon>
        <taxon>Biostraticola</taxon>
    </lineage>
</organism>
<protein>
    <submittedName>
        <fullName evidence="4">PTS system IIB component (Gat family)</fullName>
    </submittedName>
</protein>
<feature type="domain" description="Phosphotransferase system EIIB component type 2/3" evidence="3">
    <location>
        <begin position="5"/>
        <end position="83"/>
    </location>
</feature>
<dbReference type="GO" id="GO:0009401">
    <property type="term" value="P:phosphoenolpyruvate-dependent sugar phosphotransferase system"/>
    <property type="evidence" value="ECO:0007669"/>
    <property type="project" value="UniProtKB-KW"/>
</dbReference>
<dbReference type="SUPFAM" id="SSF52794">
    <property type="entry name" value="PTS system IIB component-like"/>
    <property type="match status" value="1"/>
</dbReference>
<dbReference type="RefSeq" id="WP_131864134.1">
    <property type="nucleotide sequence ID" value="NZ_SMCR01000002.1"/>
</dbReference>
<evidence type="ECO:0000259" key="3">
    <source>
        <dbReference type="Pfam" id="PF02302"/>
    </source>
</evidence>
<comment type="caution">
    <text evidence="4">The sequence shown here is derived from an EMBL/GenBank/DDBJ whole genome shotgun (WGS) entry which is preliminary data.</text>
</comment>
<evidence type="ECO:0000256" key="2">
    <source>
        <dbReference type="ARBA" id="ARBA00022683"/>
    </source>
</evidence>